<evidence type="ECO:0000256" key="2">
    <source>
        <dbReference type="ARBA" id="ARBA00022840"/>
    </source>
</evidence>
<organism evidence="5 6">
    <name type="scientific">Arabidopsis arenosa</name>
    <name type="common">Sand rock-cress</name>
    <name type="synonym">Cardaminopsis arenosa</name>
    <dbReference type="NCBI Taxonomy" id="38785"/>
    <lineage>
        <taxon>Eukaryota</taxon>
        <taxon>Viridiplantae</taxon>
        <taxon>Streptophyta</taxon>
        <taxon>Embryophyta</taxon>
        <taxon>Tracheophyta</taxon>
        <taxon>Spermatophyta</taxon>
        <taxon>Magnoliopsida</taxon>
        <taxon>eudicotyledons</taxon>
        <taxon>Gunneridae</taxon>
        <taxon>Pentapetalae</taxon>
        <taxon>rosids</taxon>
        <taxon>malvids</taxon>
        <taxon>Brassicales</taxon>
        <taxon>Brassicaceae</taxon>
        <taxon>Camelineae</taxon>
        <taxon>Arabidopsis</taxon>
    </lineage>
</organism>
<dbReference type="InterPro" id="IPR017441">
    <property type="entry name" value="Protein_kinase_ATP_BS"/>
</dbReference>
<dbReference type="PANTHER" id="PTHR27001">
    <property type="entry name" value="OS01G0253100 PROTEIN"/>
    <property type="match status" value="1"/>
</dbReference>
<evidence type="ECO:0000259" key="4">
    <source>
        <dbReference type="PROSITE" id="PS50011"/>
    </source>
</evidence>
<evidence type="ECO:0000256" key="3">
    <source>
        <dbReference type="PROSITE-ProRule" id="PRU10141"/>
    </source>
</evidence>
<reference evidence="5" key="1">
    <citation type="submission" date="2021-01" db="EMBL/GenBank/DDBJ databases">
        <authorList>
            <person name="Bezrukov I."/>
        </authorList>
    </citation>
    <scope>NUCLEOTIDE SEQUENCE</scope>
</reference>
<dbReference type="AlphaFoldDB" id="A0A8S2ALK5"/>
<dbReference type="GO" id="GO:0005886">
    <property type="term" value="C:plasma membrane"/>
    <property type="evidence" value="ECO:0007669"/>
    <property type="project" value="TreeGrafter"/>
</dbReference>
<dbReference type="SUPFAM" id="SSF56112">
    <property type="entry name" value="Protein kinase-like (PK-like)"/>
    <property type="match status" value="1"/>
</dbReference>
<evidence type="ECO:0000256" key="1">
    <source>
        <dbReference type="ARBA" id="ARBA00022741"/>
    </source>
</evidence>
<dbReference type="PROSITE" id="PS50011">
    <property type="entry name" value="PROTEIN_KINASE_DOM"/>
    <property type="match status" value="1"/>
</dbReference>
<dbReference type="Pfam" id="PF00069">
    <property type="entry name" value="Pkinase"/>
    <property type="match status" value="1"/>
</dbReference>
<gene>
    <name evidence="5" type="ORF">AARE701A_LOCUS16610</name>
</gene>
<keyword evidence="2 3" id="KW-0067">ATP-binding</keyword>
<accession>A0A8S2ALK5</accession>
<keyword evidence="6" id="KW-1185">Reference proteome</keyword>
<dbReference type="EMBL" id="LR999456">
    <property type="protein sequence ID" value="CAE6131121.1"/>
    <property type="molecule type" value="Genomic_DNA"/>
</dbReference>
<keyword evidence="1 3" id="KW-0547">Nucleotide-binding</keyword>
<dbReference type="PROSITE" id="PS00107">
    <property type="entry name" value="PROTEIN_KINASE_ATP"/>
    <property type="match status" value="1"/>
</dbReference>
<sequence length="311" mass="34477">MACFLNCVRFDVSKTITDKPTSKESGVTCYSWDDVETLTSNFSRLIGSGGYSSIYMARFSGSDKAAVKVHVSSHRLYQIFRLELDILLRLQHPNIVKLLGYFDDSEENGALLLEYLPQGNLQEKLQSNSKQVLLWRNRVAIALQLVQAIEHIHEKSKVGFSSMVQPPTMSPRSRQVRMVGSPGYTDPHYLKTGIASKKMDMYGFGVVVLELVSGKEAFSAERGEMLVHTAAPLMNEILDSSVDIAEDKVRRFLDPRLLSNSLDIDEVKTMLSVAALCISSKLSLRPSATHVAETLIKEIPSLSFLGCGKGV</sequence>
<feature type="binding site" evidence="3">
    <location>
        <position position="68"/>
    </location>
    <ligand>
        <name>ATP</name>
        <dbReference type="ChEBI" id="CHEBI:30616"/>
    </ligand>
</feature>
<proteinExistence type="predicted"/>
<evidence type="ECO:0000313" key="6">
    <source>
        <dbReference type="Proteomes" id="UP000682877"/>
    </source>
</evidence>
<feature type="domain" description="Protein kinase" evidence="4">
    <location>
        <begin position="40"/>
        <end position="305"/>
    </location>
</feature>
<dbReference type="InterPro" id="IPR000719">
    <property type="entry name" value="Prot_kinase_dom"/>
</dbReference>
<dbReference type="Gene3D" id="1.10.510.10">
    <property type="entry name" value="Transferase(Phosphotransferase) domain 1"/>
    <property type="match status" value="2"/>
</dbReference>
<dbReference type="GO" id="GO:0004672">
    <property type="term" value="F:protein kinase activity"/>
    <property type="evidence" value="ECO:0007669"/>
    <property type="project" value="InterPro"/>
</dbReference>
<dbReference type="FunFam" id="3.30.200.20:FF:001057">
    <property type="entry name" value="Probable receptor-like protein kinase At1g33260"/>
    <property type="match status" value="1"/>
</dbReference>
<name>A0A8S2ALK5_ARAAE</name>
<dbReference type="PANTHER" id="PTHR27001:SF915">
    <property type="entry name" value="PROTEIN KINASE DOMAIN-CONTAINING PROTEIN"/>
    <property type="match status" value="1"/>
</dbReference>
<dbReference type="InterPro" id="IPR011009">
    <property type="entry name" value="Kinase-like_dom_sf"/>
</dbReference>
<dbReference type="Proteomes" id="UP000682877">
    <property type="component" value="Chromosome 6"/>
</dbReference>
<dbReference type="GO" id="GO:0005524">
    <property type="term" value="F:ATP binding"/>
    <property type="evidence" value="ECO:0007669"/>
    <property type="project" value="UniProtKB-UniRule"/>
</dbReference>
<evidence type="ECO:0000313" key="5">
    <source>
        <dbReference type="EMBL" id="CAE6131121.1"/>
    </source>
</evidence>
<protein>
    <recommendedName>
        <fullName evidence="4">Protein kinase domain-containing protein</fullName>
    </recommendedName>
</protein>